<evidence type="ECO:0000256" key="2">
    <source>
        <dbReference type="SAM" id="Phobius"/>
    </source>
</evidence>
<feature type="transmembrane region" description="Helical" evidence="2">
    <location>
        <begin position="92"/>
        <end position="110"/>
    </location>
</feature>
<dbReference type="Gene3D" id="1.10.3730.20">
    <property type="match status" value="1"/>
</dbReference>
<keyword evidence="2" id="KW-0472">Membrane</keyword>
<feature type="transmembrane region" description="Helical" evidence="2">
    <location>
        <begin position="180"/>
        <end position="202"/>
    </location>
</feature>
<reference evidence="3 4" key="1">
    <citation type="submission" date="2019-07" db="EMBL/GenBank/DDBJ databases">
        <authorList>
            <person name="Kim J.K."/>
            <person name="Cheong H.-M."/>
            <person name="Choi Y."/>
            <person name="Hwang K.J."/>
            <person name="Lee S."/>
            <person name="Choi C."/>
        </authorList>
    </citation>
    <scope>NUCLEOTIDE SEQUENCE [LARGE SCALE GENOMIC DNA]</scope>
    <source>
        <strain evidence="3 4">KS 22</strain>
    </source>
</reference>
<organism evidence="3 4">
    <name type="scientific">Cohnella cholangitidis</name>
    <dbReference type="NCBI Taxonomy" id="2598458"/>
    <lineage>
        <taxon>Bacteria</taxon>
        <taxon>Bacillati</taxon>
        <taxon>Bacillota</taxon>
        <taxon>Bacilli</taxon>
        <taxon>Bacillales</taxon>
        <taxon>Paenibacillaceae</taxon>
        <taxon>Cohnella</taxon>
    </lineage>
</organism>
<feature type="transmembrane region" description="Helical" evidence="2">
    <location>
        <begin position="117"/>
        <end position="135"/>
    </location>
</feature>
<keyword evidence="2" id="KW-0812">Transmembrane</keyword>
<keyword evidence="2" id="KW-1133">Transmembrane helix</keyword>
<dbReference type="InterPro" id="IPR037185">
    <property type="entry name" value="EmrE-like"/>
</dbReference>
<protein>
    <recommendedName>
        <fullName evidence="5">EamA domain-containing protein</fullName>
    </recommendedName>
</protein>
<dbReference type="AlphaFoldDB" id="A0A7G5BZX5"/>
<gene>
    <name evidence="3" type="ORF">FPL14_15865</name>
</gene>
<dbReference type="Proteomes" id="UP000515679">
    <property type="component" value="Chromosome"/>
</dbReference>
<evidence type="ECO:0000313" key="4">
    <source>
        <dbReference type="Proteomes" id="UP000515679"/>
    </source>
</evidence>
<name>A0A7G5BZX5_9BACL</name>
<dbReference type="SUPFAM" id="SSF103481">
    <property type="entry name" value="Multidrug resistance efflux transporter EmrE"/>
    <property type="match status" value="2"/>
</dbReference>
<feature type="transmembrane region" description="Helical" evidence="2">
    <location>
        <begin position="251"/>
        <end position="272"/>
    </location>
</feature>
<comment type="subcellular location">
    <subcellularLocation>
        <location evidence="1">Endomembrane system</location>
        <topology evidence="1">Multi-pass membrane protein</topology>
    </subcellularLocation>
</comment>
<sequence length="296" mass="31941">MLLAAVAALMFVIQTLCLKKLPEPRSNRAMFGLIAAYSSLIAAGLLLWRAIEGATPISSETWLFGILYGAVFTSTMFFYTRAMNTGPLSYSSFYFSVSLMVPVVASMTLWQEAASPAKLAGLALFLLSFYFIQIYGRQRGNANRRTEKRWFVYCLLAFLLNGLIPVIAKAHQSMLEGRESAELTLVGFSAALAFSLLGWIGASRSSRQTEEPVDRIPFSRGSVMLILGVGLSTGAGNALMNDLSGRLPGAYLYPFVNGSMIVLLTLASALVFKEKLTRGGALGIATGIAAIFAVNL</sequence>
<feature type="transmembrane region" description="Helical" evidence="2">
    <location>
        <begin position="222"/>
        <end position="239"/>
    </location>
</feature>
<feature type="transmembrane region" description="Helical" evidence="2">
    <location>
        <begin position="62"/>
        <end position="80"/>
    </location>
</feature>
<evidence type="ECO:0000313" key="3">
    <source>
        <dbReference type="EMBL" id="QMV42509.1"/>
    </source>
</evidence>
<keyword evidence="4" id="KW-1185">Reference proteome</keyword>
<proteinExistence type="predicted"/>
<evidence type="ECO:0008006" key="5">
    <source>
        <dbReference type="Google" id="ProtNLM"/>
    </source>
</evidence>
<evidence type="ECO:0000256" key="1">
    <source>
        <dbReference type="ARBA" id="ARBA00004127"/>
    </source>
</evidence>
<feature type="transmembrane region" description="Helical" evidence="2">
    <location>
        <begin position="29"/>
        <end position="50"/>
    </location>
</feature>
<dbReference type="EMBL" id="CP041969">
    <property type="protein sequence ID" value="QMV42509.1"/>
    <property type="molecule type" value="Genomic_DNA"/>
</dbReference>
<accession>A0A7G5BZX5</accession>
<feature type="transmembrane region" description="Helical" evidence="2">
    <location>
        <begin position="278"/>
        <end position="295"/>
    </location>
</feature>
<dbReference type="RefSeq" id="WP_182298536.1">
    <property type="nucleotide sequence ID" value="NZ_CP041969.1"/>
</dbReference>
<feature type="transmembrane region" description="Helical" evidence="2">
    <location>
        <begin position="150"/>
        <end position="168"/>
    </location>
</feature>
<dbReference type="KEGG" id="cchl:FPL14_15865"/>